<evidence type="ECO:0000256" key="2">
    <source>
        <dbReference type="SAM" id="MobiDB-lite"/>
    </source>
</evidence>
<reference evidence="4" key="1">
    <citation type="submission" date="2020-04" db="EMBL/GenBank/DDBJ databases">
        <title>Analysis of mating type loci in Filobasidium floriforme.</title>
        <authorList>
            <person name="Nowrousian M."/>
        </authorList>
    </citation>
    <scope>NUCLEOTIDE SEQUENCE</scope>
    <source>
        <strain evidence="4">CBS 6242</strain>
    </source>
</reference>
<dbReference type="AlphaFoldDB" id="A0A8K0JNN8"/>
<keyword evidence="5" id="KW-1185">Reference proteome</keyword>
<dbReference type="EMBL" id="JABELV010000029">
    <property type="protein sequence ID" value="KAG7562613.1"/>
    <property type="molecule type" value="Genomic_DNA"/>
</dbReference>
<feature type="compositionally biased region" description="Polar residues" evidence="2">
    <location>
        <begin position="33"/>
        <end position="56"/>
    </location>
</feature>
<feature type="compositionally biased region" description="Polar residues" evidence="2">
    <location>
        <begin position="156"/>
        <end position="166"/>
    </location>
</feature>
<feature type="transmembrane region" description="Helical" evidence="3">
    <location>
        <begin position="643"/>
        <end position="666"/>
    </location>
</feature>
<feature type="compositionally biased region" description="Gly residues" evidence="2">
    <location>
        <begin position="78"/>
        <end position="92"/>
    </location>
</feature>
<feature type="compositionally biased region" description="Polar residues" evidence="2">
    <location>
        <begin position="196"/>
        <end position="209"/>
    </location>
</feature>
<feature type="compositionally biased region" description="Polar residues" evidence="2">
    <location>
        <begin position="240"/>
        <end position="262"/>
    </location>
</feature>
<evidence type="ECO:0000313" key="4">
    <source>
        <dbReference type="EMBL" id="KAG7562613.1"/>
    </source>
</evidence>
<feature type="region of interest" description="Disordered" evidence="2">
    <location>
        <begin position="1"/>
        <end position="428"/>
    </location>
</feature>
<feature type="compositionally biased region" description="Basic and acidic residues" evidence="2">
    <location>
        <begin position="334"/>
        <end position="345"/>
    </location>
</feature>
<keyword evidence="3" id="KW-0472">Membrane</keyword>
<feature type="coiled-coil region" evidence="1">
    <location>
        <begin position="587"/>
        <end position="636"/>
    </location>
</feature>
<protein>
    <submittedName>
        <fullName evidence="4">Uncharacterized protein</fullName>
    </submittedName>
</protein>
<evidence type="ECO:0000313" key="5">
    <source>
        <dbReference type="Proteomes" id="UP000812966"/>
    </source>
</evidence>
<keyword evidence="3" id="KW-0812">Transmembrane</keyword>
<feature type="compositionally biased region" description="Polar residues" evidence="2">
    <location>
        <begin position="520"/>
        <end position="531"/>
    </location>
</feature>
<sequence>MESLLPSRANLGPPRSPSSSSSSTVKFPHTRARATSQSDTSTTKGINGASKLSITTGPRKGRRAGMGNMDGGEFDSGSGSGSGSGVGTGVGAYGRPEAGAGGLFHDDTSLPGSRSTTPTPTPRGNKISIANRTEENNKPTSSSLPTSSHLHDHGSTLHSKSISNSPAGHLQVPSAFPLRRPRASANQDVTYRAGSRRSSTSHIDTSVSATPAEPSGEGISPRWWNGRTTSYSPSPLPTPGRTSSPVPLSASQSNTQLQSRDQAQGLGTGQARPLPPSRTVSNAFHPQGVSGRSSPSFGVGQTNNNGVSGAQGQAFHSSPATYGPASSSGNGPYEHFDTSTFDARRHPFPPSPSRTQSQSQVYSMSFATSSSTRDVATMDDSPLESGAHGRRSDRVSRISEAFEPDSPRAQGKGRRRSSAAVEQDEREEEAAWDVFREVQMERERIVKPRTVSHLIPPLTSSLTSLSLSLTTRQRSIQHTLQEFKSIAERFEMLDDEVVDGILKALGNEEEIDKAQKEGNTRGSTVETTSNLLDRPSSRVTHDTPTSNPSSPSAISITSAPSTSEPPPNAHTNLSTFLRTISQTRSAVDSLEHTLKEKEGAMHGVEEDLERLVPQILSELDRRIADRQASIERIQAERVKRERILFISSIVASILICILAIGVGWWYSTR</sequence>
<name>A0A8K0JNN8_9TREE</name>
<feature type="compositionally biased region" description="Low complexity" evidence="2">
    <location>
        <begin position="111"/>
        <end position="124"/>
    </location>
</feature>
<feature type="region of interest" description="Disordered" evidence="2">
    <location>
        <begin position="512"/>
        <end position="572"/>
    </location>
</feature>
<feature type="compositionally biased region" description="Low complexity" evidence="2">
    <location>
        <begin position="139"/>
        <end position="148"/>
    </location>
</feature>
<comment type="caution">
    <text evidence="4">The sequence shown here is derived from an EMBL/GenBank/DDBJ whole genome shotgun (WGS) entry which is preliminary data.</text>
</comment>
<keyword evidence="1" id="KW-0175">Coiled coil</keyword>
<organism evidence="4 5">
    <name type="scientific">Filobasidium floriforme</name>
    <dbReference type="NCBI Taxonomy" id="5210"/>
    <lineage>
        <taxon>Eukaryota</taxon>
        <taxon>Fungi</taxon>
        <taxon>Dikarya</taxon>
        <taxon>Basidiomycota</taxon>
        <taxon>Agaricomycotina</taxon>
        <taxon>Tremellomycetes</taxon>
        <taxon>Filobasidiales</taxon>
        <taxon>Filobasidiaceae</taxon>
        <taxon>Filobasidium</taxon>
    </lineage>
</organism>
<feature type="compositionally biased region" description="Polar residues" evidence="2">
    <location>
        <begin position="278"/>
        <end position="330"/>
    </location>
</feature>
<dbReference type="Proteomes" id="UP000812966">
    <property type="component" value="Unassembled WGS sequence"/>
</dbReference>
<evidence type="ECO:0000256" key="1">
    <source>
        <dbReference type="SAM" id="Coils"/>
    </source>
</evidence>
<feature type="compositionally biased region" description="Polar residues" evidence="2">
    <location>
        <begin position="361"/>
        <end position="374"/>
    </location>
</feature>
<gene>
    <name evidence="4" type="ORF">FFLO_01986</name>
</gene>
<evidence type="ECO:0000256" key="3">
    <source>
        <dbReference type="SAM" id="Phobius"/>
    </source>
</evidence>
<accession>A0A8K0JNN8</accession>
<proteinExistence type="predicted"/>
<feature type="compositionally biased region" description="Low complexity" evidence="2">
    <location>
        <begin position="543"/>
        <end position="562"/>
    </location>
</feature>
<keyword evidence="3" id="KW-1133">Transmembrane helix</keyword>